<reference evidence="2 3" key="1">
    <citation type="journal article" date="2019" name="Int. J. Syst. Evol. Microbiol.">
        <title>The Global Catalogue of Microorganisms (GCM) 10K type strain sequencing project: providing services to taxonomists for standard genome sequencing and annotation.</title>
        <authorList>
            <consortium name="The Broad Institute Genomics Platform"/>
            <consortium name="The Broad Institute Genome Sequencing Center for Infectious Disease"/>
            <person name="Wu L."/>
            <person name="Ma J."/>
        </authorList>
    </citation>
    <scope>NUCLEOTIDE SEQUENCE [LARGE SCALE GENOMIC DNA]</scope>
    <source>
        <strain evidence="2 3">JCM 14306</strain>
    </source>
</reference>
<evidence type="ECO:0000259" key="1">
    <source>
        <dbReference type="Pfam" id="PF13672"/>
    </source>
</evidence>
<sequence length="256" mass="27524">MNGRVEIRSACQPAPDRVPPAVNEDLVLSGPDFVIVLDGATAPPGIESGCRHDVAWLVGRLGGQLVVPLLGRSMASLADILADAIAAVCAAHAETCDLANPDSPSSTVSIVRAAEDQVEHLVLADSPIVLRSPDRRITVVADDRIDLLPEYTFQTVRRLRNQPGGFWVASTAPKAAYEAVRGTTERVEVEVVALLTDGASRYAERYGHSWQDLVALLETDGPQALIDRVRAYDTNAADGTFRGKRHDDATAAIWRL</sequence>
<dbReference type="EMBL" id="BAAANE010000001">
    <property type="protein sequence ID" value="GAA1619909.1"/>
    <property type="molecule type" value="Genomic_DNA"/>
</dbReference>
<accession>A0ABN2EWH9</accession>
<keyword evidence="3" id="KW-1185">Reference proteome</keyword>
<proteinExistence type="predicted"/>
<evidence type="ECO:0000313" key="2">
    <source>
        <dbReference type="EMBL" id="GAA1619909.1"/>
    </source>
</evidence>
<feature type="domain" description="PPM-type phosphatase" evidence="1">
    <location>
        <begin position="30"/>
        <end position="221"/>
    </location>
</feature>
<protein>
    <submittedName>
        <fullName evidence="2">Protein phosphatase 2C domain-containing protein</fullName>
    </submittedName>
</protein>
<dbReference type="Pfam" id="PF13672">
    <property type="entry name" value="PP2C_2"/>
    <property type="match status" value="1"/>
</dbReference>
<evidence type="ECO:0000313" key="3">
    <source>
        <dbReference type="Proteomes" id="UP001501319"/>
    </source>
</evidence>
<dbReference type="Proteomes" id="UP001501319">
    <property type="component" value="Unassembled WGS sequence"/>
</dbReference>
<dbReference type="InterPro" id="IPR001932">
    <property type="entry name" value="PPM-type_phosphatase-like_dom"/>
</dbReference>
<comment type="caution">
    <text evidence="2">The sequence shown here is derived from an EMBL/GenBank/DDBJ whole genome shotgun (WGS) entry which is preliminary data.</text>
</comment>
<name>A0ABN2EWH9_9ACTN</name>
<dbReference type="SUPFAM" id="SSF81606">
    <property type="entry name" value="PP2C-like"/>
    <property type="match status" value="1"/>
</dbReference>
<dbReference type="InterPro" id="IPR036457">
    <property type="entry name" value="PPM-type-like_dom_sf"/>
</dbReference>
<gene>
    <name evidence="2" type="ORF">GCM10009744_03330</name>
</gene>
<organism evidence="2 3">
    <name type="scientific">Kribbella alba</name>
    <dbReference type="NCBI Taxonomy" id="190197"/>
    <lineage>
        <taxon>Bacteria</taxon>
        <taxon>Bacillati</taxon>
        <taxon>Actinomycetota</taxon>
        <taxon>Actinomycetes</taxon>
        <taxon>Propionibacteriales</taxon>
        <taxon>Kribbellaceae</taxon>
        <taxon>Kribbella</taxon>
    </lineage>
</organism>